<dbReference type="EMBL" id="CAHJWF010000621">
    <property type="protein sequence ID" value="CAB5508473.1"/>
    <property type="molecule type" value="Genomic_DNA"/>
</dbReference>
<reference evidence="2 3" key="1">
    <citation type="submission" date="2020-05" db="EMBL/GenBank/DDBJ databases">
        <authorList>
            <person name="Petersen J."/>
            <person name="Sayavedra L."/>
        </authorList>
    </citation>
    <scope>NUCLEOTIDE SEQUENCE [LARGE SCALE GENOMIC DNA]</scope>
    <source>
        <strain evidence="2">B azoricus SOX ET2 1586I</strain>
    </source>
</reference>
<dbReference type="Proteomes" id="UP000626656">
    <property type="component" value="Unassembled WGS sequence"/>
</dbReference>
<sequence length="134" mass="15905">MELDLKKLKVETENAQEQYEMLRQESLDLRDEFKAIYPASVCPVFLGRNSDKSLTPLFWRYSSTVKGKKGLRPEVSDFWALISKMNKPDRIRLAEFEINRMRINYQLSVVAYRVLRLNKLIDDLSKWENNVRSM</sequence>
<accession>A0ABM8MCJ3</accession>
<dbReference type="RefSeq" id="WP_202776096.1">
    <property type="nucleotide sequence ID" value="NZ_CAHJWF010000621.1"/>
</dbReference>
<feature type="coiled-coil region" evidence="1">
    <location>
        <begin position="5"/>
        <end position="32"/>
    </location>
</feature>
<keyword evidence="3" id="KW-1185">Reference proteome</keyword>
<evidence type="ECO:0000313" key="2">
    <source>
        <dbReference type="EMBL" id="CAB5508473.1"/>
    </source>
</evidence>
<proteinExistence type="predicted"/>
<evidence type="ECO:0000313" key="3">
    <source>
        <dbReference type="Proteomes" id="UP000626656"/>
    </source>
</evidence>
<comment type="caution">
    <text evidence="2">The sequence shown here is derived from an EMBL/GenBank/DDBJ whole genome shotgun (WGS) entry which is preliminary data.</text>
</comment>
<evidence type="ECO:0000256" key="1">
    <source>
        <dbReference type="SAM" id="Coils"/>
    </source>
</evidence>
<gene>
    <name evidence="2" type="ORF">AZO1586I_2748</name>
</gene>
<protein>
    <submittedName>
        <fullName evidence="2">Uncharacterized protein</fullName>
    </submittedName>
</protein>
<name>A0ABM8MCJ3_9GAMM</name>
<keyword evidence="1" id="KW-0175">Coiled coil</keyword>
<organism evidence="2 3">
    <name type="scientific">Bathymodiolus thermophilus thioautotrophic gill symbiont</name>
    <dbReference type="NCBI Taxonomy" id="2360"/>
    <lineage>
        <taxon>Bacteria</taxon>
        <taxon>Pseudomonadati</taxon>
        <taxon>Pseudomonadota</taxon>
        <taxon>Gammaproteobacteria</taxon>
        <taxon>sulfur-oxidizing symbionts</taxon>
    </lineage>
</organism>